<dbReference type="Proteomes" id="UP001153709">
    <property type="component" value="Chromosome 6"/>
</dbReference>
<keyword evidence="3" id="KW-1185">Reference proteome</keyword>
<accession>A0A9N9XEY2</accession>
<feature type="chain" id="PRO_5040417779" evidence="1">
    <location>
        <begin position="22"/>
        <end position="478"/>
    </location>
</feature>
<dbReference type="AlphaFoldDB" id="A0A9N9XEY2"/>
<evidence type="ECO:0000313" key="3">
    <source>
        <dbReference type="Proteomes" id="UP001153709"/>
    </source>
</evidence>
<dbReference type="OrthoDB" id="5970161at2759"/>
<dbReference type="EMBL" id="OU898281">
    <property type="protein sequence ID" value="CAG9836661.1"/>
    <property type="molecule type" value="Genomic_DNA"/>
</dbReference>
<protein>
    <submittedName>
        <fullName evidence="2">Uncharacterized protein</fullName>
    </submittedName>
</protein>
<dbReference type="SUPFAM" id="SSF51126">
    <property type="entry name" value="Pectin lyase-like"/>
    <property type="match status" value="1"/>
</dbReference>
<gene>
    <name evidence="2" type="ORF">DIABBA_LOCUS9732</name>
</gene>
<name>A0A9N9XEY2_DIABA</name>
<evidence type="ECO:0000313" key="2">
    <source>
        <dbReference type="EMBL" id="CAG9836661.1"/>
    </source>
</evidence>
<reference evidence="2" key="1">
    <citation type="submission" date="2022-01" db="EMBL/GenBank/DDBJ databases">
        <authorList>
            <person name="King R."/>
        </authorList>
    </citation>
    <scope>NUCLEOTIDE SEQUENCE</scope>
</reference>
<feature type="signal peptide" evidence="1">
    <location>
        <begin position="1"/>
        <end position="21"/>
    </location>
</feature>
<proteinExistence type="predicted"/>
<evidence type="ECO:0000256" key="1">
    <source>
        <dbReference type="SAM" id="SignalP"/>
    </source>
</evidence>
<sequence>MLPKNAVPFLLFATFISVSYASVRINFVRCGAGGFTCSTYPKTNTLAIYYNCVGDDVTLYINQFNSPANIETLLIQNCVNLTISFRCTGENKNIQVLTVRNVKRLKIEPQQYTSHVPTSVIFENIAFIEEIPKDTFAQIQRTTHSYGCIFPKKDFYALSFRNVTIDTVGSRAFHMPQNFGNFTFTDVKINRLQTSALLAKQEKLSQFIIEDSKIDVVEHLAFQVTSKNVEIKNNRFVDIAGSAFNGTAEKFTFYNNYVNTFHPYAISILVTNVYIWKNTFEYLKSGALQKISPGLLEDSGRNFGSLRFIYQFKNNTIHSMDAGSLNPDVEAYKNVATKMMLEGNIIKCECINIGWIFSGSGHGSNTPMLENFYLTLLDPNSNNKCSAACNLPLSASSEMISNGKCSEDITVSLLCGSKDKLQLTNNNPTTTTTIVQSGTSPSKQTLKRPVVFFLNSKSTMFTKNLDLLFCVCFIYYFL</sequence>
<keyword evidence="1" id="KW-0732">Signal</keyword>
<organism evidence="2 3">
    <name type="scientific">Diabrotica balteata</name>
    <name type="common">Banded cucumber beetle</name>
    <dbReference type="NCBI Taxonomy" id="107213"/>
    <lineage>
        <taxon>Eukaryota</taxon>
        <taxon>Metazoa</taxon>
        <taxon>Ecdysozoa</taxon>
        <taxon>Arthropoda</taxon>
        <taxon>Hexapoda</taxon>
        <taxon>Insecta</taxon>
        <taxon>Pterygota</taxon>
        <taxon>Neoptera</taxon>
        <taxon>Endopterygota</taxon>
        <taxon>Coleoptera</taxon>
        <taxon>Polyphaga</taxon>
        <taxon>Cucujiformia</taxon>
        <taxon>Chrysomeloidea</taxon>
        <taxon>Chrysomelidae</taxon>
        <taxon>Galerucinae</taxon>
        <taxon>Diabroticina</taxon>
        <taxon>Diabroticites</taxon>
        <taxon>Diabrotica</taxon>
    </lineage>
</organism>
<dbReference type="InterPro" id="IPR011050">
    <property type="entry name" value="Pectin_lyase_fold/virulence"/>
</dbReference>